<evidence type="ECO:0000313" key="8">
    <source>
        <dbReference type="EMBL" id="WCO66860.1"/>
    </source>
</evidence>
<protein>
    <submittedName>
        <fullName evidence="8">ATP-dependent helicase HrpB</fullName>
    </submittedName>
</protein>
<evidence type="ECO:0000256" key="1">
    <source>
        <dbReference type="ARBA" id="ARBA00022741"/>
    </source>
</evidence>
<organism evidence="8 9">
    <name type="scientific">Iamia majanohamensis</name>
    <dbReference type="NCBI Taxonomy" id="467976"/>
    <lineage>
        <taxon>Bacteria</taxon>
        <taxon>Bacillati</taxon>
        <taxon>Actinomycetota</taxon>
        <taxon>Acidimicrobiia</taxon>
        <taxon>Acidimicrobiales</taxon>
        <taxon>Iamiaceae</taxon>
        <taxon>Iamia</taxon>
    </lineage>
</organism>
<dbReference type="CDD" id="cd17990">
    <property type="entry name" value="DEXHc_HrpB"/>
    <property type="match status" value="1"/>
</dbReference>
<feature type="domain" description="Helicase ATP-binding" evidence="6">
    <location>
        <begin position="18"/>
        <end position="182"/>
    </location>
</feature>
<gene>
    <name evidence="8" type="primary">hrpB</name>
    <name evidence="8" type="ORF">PO878_20420</name>
</gene>
<name>A0AAE9Y555_9ACTN</name>
<dbReference type="PANTHER" id="PTHR43519">
    <property type="entry name" value="ATP-DEPENDENT RNA HELICASE HRPB"/>
    <property type="match status" value="1"/>
</dbReference>
<evidence type="ECO:0000256" key="4">
    <source>
        <dbReference type="ARBA" id="ARBA00022840"/>
    </source>
</evidence>
<evidence type="ECO:0000256" key="2">
    <source>
        <dbReference type="ARBA" id="ARBA00022801"/>
    </source>
</evidence>
<keyword evidence="9" id="KW-1185">Reference proteome</keyword>
<evidence type="ECO:0000259" key="7">
    <source>
        <dbReference type="PROSITE" id="PS51194"/>
    </source>
</evidence>
<dbReference type="Pfam" id="PF00271">
    <property type="entry name" value="Helicase_C"/>
    <property type="match status" value="1"/>
</dbReference>
<dbReference type="RefSeq" id="WP_272736382.1">
    <property type="nucleotide sequence ID" value="NZ_CP116942.1"/>
</dbReference>
<dbReference type="GO" id="GO:0016787">
    <property type="term" value="F:hydrolase activity"/>
    <property type="evidence" value="ECO:0007669"/>
    <property type="project" value="UniProtKB-KW"/>
</dbReference>
<dbReference type="Proteomes" id="UP001216390">
    <property type="component" value="Chromosome"/>
</dbReference>
<dbReference type="InterPro" id="IPR002464">
    <property type="entry name" value="DNA/RNA_helicase_DEAH_CS"/>
</dbReference>
<keyword evidence="2" id="KW-0378">Hydrolase</keyword>
<dbReference type="SMART" id="SM00847">
    <property type="entry name" value="HA2"/>
    <property type="match status" value="1"/>
</dbReference>
<accession>A0AAE9Y555</accession>
<proteinExistence type="predicted"/>
<evidence type="ECO:0000259" key="6">
    <source>
        <dbReference type="PROSITE" id="PS51192"/>
    </source>
</evidence>
<dbReference type="PROSITE" id="PS51192">
    <property type="entry name" value="HELICASE_ATP_BIND_1"/>
    <property type="match status" value="1"/>
</dbReference>
<dbReference type="AlphaFoldDB" id="A0AAE9Y555"/>
<dbReference type="CDD" id="cd18791">
    <property type="entry name" value="SF2_C_RHA"/>
    <property type="match status" value="1"/>
</dbReference>
<dbReference type="InterPro" id="IPR049614">
    <property type="entry name" value="HrpB_DEXH"/>
</dbReference>
<evidence type="ECO:0000313" key="9">
    <source>
        <dbReference type="Proteomes" id="UP001216390"/>
    </source>
</evidence>
<reference evidence="8" key="1">
    <citation type="submission" date="2023-01" db="EMBL/GenBank/DDBJ databases">
        <title>The diversity of Class Acidimicrobiia in South China Sea sediment environments and the proposal of Iamia marina sp. nov., a novel species of the genus Iamia.</title>
        <authorList>
            <person name="He Y."/>
            <person name="Tian X."/>
        </authorList>
    </citation>
    <scope>NUCLEOTIDE SEQUENCE</scope>
    <source>
        <strain evidence="8">DSM 19957</strain>
    </source>
</reference>
<dbReference type="InterPro" id="IPR014001">
    <property type="entry name" value="Helicase_ATP-bd"/>
</dbReference>
<dbReference type="SUPFAM" id="SSF52540">
    <property type="entry name" value="P-loop containing nucleoside triphosphate hydrolases"/>
    <property type="match status" value="1"/>
</dbReference>
<dbReference type="NCBIfam" id="TIGR01970">
    <property type="entry name" value="DEAH_box_HrpB"/>
    <property type="match status" value="1"/>
</dbReference>
<dbReference type="Gene3D" id="1.20.120.1080">
    <property type="match status" value="1"/>
</dbReference>
<dbReference type="PROSITE" id="PS51194">
    <property type="entry name" value="HELICASE_CTER"/>
    <property type="match status" value="1"/>
</dbReference>
<dbReference type="PROSITE" id="PS00690">
    <property type="entry name" value="DEAH_ATP_HELICASE"/>
    <property type="match status" value="1"/>
</dbReference>
<feature type="region of interest" description="Disordered" evidence="5">
    <location>
        <begin position="821"/>
        <end position="850"/>
    </location>
</feature>
<dbReference type="InterPro" id="IPR056329">
    <property type="entry name" value="CON_HrpB"/>
</dbReference>
<dbReference type="GO" id="GO:0005524">
    <property type="term" value="F:ATP binding"/>
    <property type="evidence" value="ECO:0007669"/>
    <property type="project" value="UniProtKB-KW"/>
</dbReference>
<dbReference type="InterPro" id="IPR001650">
    <property type="entry name" value="Helicase_C-like"/>
</dbReference>
<dbReference type="Pfam" id="PF24473">
    <property type="entry name" value="CON_HrpB"/>
    <property type="match status" value="1"/>
</dbReference>
<evidence type="ECO:0000256" key="3">
    <source>
        <dbReference type="ARBA" id="ARBA00022806"/>
    </source>
</evidence>
<dbReference type="GO" id="GO:0004386">
    <property type="term" value="F:helicase activity"/>
    <property type="evidence" value="ECO:0007669"/>
    <property type="project" value="UniProtKB-KW"/>
</dbReference>
<keyword evidence="3 8" id="KW-0347">Helicase</keyword>
<dbReference type="InterPro" id="IPR007502">
    <property type="entry name" value="Helicase-assoc_dom"/>
</dbReference>
<dbReference type="SMART" id="SM00490">
    <property type="entry name" value="HELICc"/>
    <property type="match status" value="1"/>
</dbReference>
<dbReference type="InterPro" id="IPR010225">
    <property type="entry name" value="HrpB"/>
</dbReference>
<keyword evidence="4" id="KW-0067">ATP-binding</keyword>
<sequence>MTVAPTGLPVEEAVAEVRTALAGAGVAVVQAPPGAGKTTVVPLRLLEEPWLGGRRIVVLEPRRLAARAAARRMAALLGEEVGATVGYRTRDDSAVSRRTRVEVVTEGILVRRLQGDPSLEGVGLVVLDEVHERSIHSDLALALLVDARSALCPELRVLAMSATLEADRLAPVLGGDTTPAPVVTSEGRTHPVELRWEPGRDRERLDAHVARVVADVVRREAGDVLVFLPGAADIRRAAGALGGGTLPPGVDVRPLFGALPVAEQDLALAPSPAGRRRVVLATDIAETSLTVAGVRVVVDAGRARVPLLDPRTGLTRLRTVTASQASADQRAGRAGRTEPGVAVRLWSEASHATRPAFATPEIAQVDLAALVLDLALWGASPDELRFLDPPPAPARAEAHALLRELGALDGDGRPTATGRAVARLPLHPRLARMVVDGARRHRGWEACLLAAALEERDVLRGRPGEVPVDAAERLRVLADRRASHPRADERSVRAAGRRARQIARRADVDPVDRVDPTACGPLLGLAYPDRLAQVRPGHRVRLRNGTGAALPAADPMAAEAWLAVAEVDTAPTRPGTPGAAADQGQVRIAAALDEADVVALGGAAVATTAEVVWDEGRDDLRARTERRLGALVLSSHDAPVAPGAATVAALVELVAARGVAALGWTEAARELQQRAVFAARAHPGEGWPDVTDNGLAADLEGWLAPRLARARGRRDLERVDVLDALRGLLAWPWLGRLDEVAPRTVAVASGRELRVDYSADAPAAHVRVQDLYGTTTHPTVDGGRVPLVLHLLSPAGRDVQVTADLPGFWAGSWADVRKDMAGRYPKHPWPDDPAAAAPPPPRRGGRPRRR</sequence>
<feature type="domain" description="Helicase C-terminal" evidence="7">
    <location>
        <begin position="204"/>
        <end position="378"/>
    </location>
</feature>
<dbReference type="PANTHER" id="PTHR43519:SF1">
    <property type="entry name" value="ATP-DEPENDENT RNA HELICASE HRPB"/>
    <property type="match status" value="1"/>
</dbReference>
<dbReference type="Pfam" id="PF00270">
    <property type="entry name" value="DEAD"/>
    <property type="match status" value="1"/>
</dbReference>
<dbReference type="EMBL" id="CP116942">
    <property type="protein sequence ID" value="WCO66860.1"/>
    <property type="molecule type" value="Genomic_DNA"/>
</dbReference>
<feature type="region of interest" description="Disordered" evidence="5">
    <location>
        <begin position="485"/>
        <end position="504"/>
    </location>
</feature>
<dbReference type="InterPro" id="IPR013689">
    <property type="entry name" value="RNA_helicase_ATP-dep_HrpB_C"/>
</dbReference>
<dbReference type="Pfam" id="PF08482">
    <property type="entry name" value="HrpB_C"/>
    <property type="match status" value="1"/>
</dbReference>
<dbReference type="SMART" id="SM00487">
    <property type="entry name" value="DEXDc"/>
    <property type="match status" value="1"/>
</dbReference>
<dbReference type="InterPro" id="IPR027417">
    <property type="entry name" value="P-loop_NTPase"/>
</dbReference>
<dbReference type="GO" id="GO:0003676">
    <property type="term" value="F:nucleic acid binding"/>
    <property type="evidence" value="ECO:0007669"/>
    <property type="project" value="InterPro"/>
</dbReference>
<evidence type="ECO:0000256" key="5">
    <source>
        <dbReference type="SAM" id="MobiDB-lite"/>
    </source>
</evidence>
<dbReference type="PIRSF" id="PIRSF005496">
    <property type="entry name" value="ATP_hel_hrpB"/>
    <property type="match status" value="1"/>
</dbReference>
<dbReference type="InterPro" id="IPR011545">
    <property type="entry name" value="DEAD/DEAH_box_helicase_dom"/>
</dbReference>
<dbReference type="FunFam" id="3.40.50.300:FF:002125">
    <property type="entry name" value="ATP-dependent helicase HrpB"/>
    <property type="match status" value="1"/>
</dbReference>
<dbReference type="KEGG" id="ima:PO878_20420"/>
<keyword evidence="1" id="KW-0547">Nucleotide-binding</keyword>
<dbReference type="Gene3D" id="3.40.50.300">
    <property type="entry name" value="P-loop containing nucleotide triphosphate hydrolases"/>
    <property type="match status" value="2"/>
</dbReference>